<comment type="caution">
    <text evidence="1">The sequence shown here is derived from an EMBL/GenBank/DDBJ whole genome shotgun (WGS) entry which is preliminary data.</text>
</comment>
<dbReference type="AlphaFoldDB" id="A0A8S1Q5L8"/>
<keyword evidence="2" id="KW-1185">Reference proteome</keyword>
<organism evidence="1 2">
    <name type="scientific">Paramecium sonneborni</name>
    <dbReference type="NCBI Taxonomy" id="65129"/>
    <lineage>
        <taxon>Eukaryota</taxon>
        <taxon>Sar</taxon>
        <taxon>Alveolata</taxon>
        <taxon>Ciliophora</taxon>
        <taxon>Intramacronucleata</taxon>
        <taxon>Oligohymenophorea</taxon>
        <taxon>Peniculida</taxon>
        <taxon>Parameciidae</taxon>
        <taxon>Paramecium</taxon>
    </lineage>
</organism>
<evidence type="ECO:0000313" key="2">
    <source>
        <dbReference type="Proteomes" id="UP000692954"/>
    </source>
</evidence>
<dbReference type="Proteomes" id="UP000692954">
    <property type="component" value="Unassembled WGS sequence"/>
</dbReference>
<proteinExistence type="predicted"/>
<reference evidence="1" key="1">
    <citation type="submission" date="2021-01" db="EMBL/GenBank/DDBJ databases">
        <authorList>
            <consortium name="Genoscope - CEA"/>
            <person name="William W."/>
        </authorList>
    </citation>
    <scope>NUCLEOTIDE SEQUENCE</scope>
</reference>
<gene>
    <name evidence="1" type="ORF">PSON_ATCC_30995.1.T0950246</name>
</gene>
<protein>
    <submittedName>
        <fullName evidence="1">Uncharacterized protein</fullName>
    </submittedName>
</protein>
<sequence length="34" mass="4317">MFHDFQNQNSLQQQEVSFFFTKLFAKQKKMFWEK</sequence>
<accession>A0A8S1Q5L8</accession>
<name>A0A8S1Q5L8_9CILI</name>
<dbReference type="EMBL" id="CAJJDN010000095">
    <property type="protein sequence ID" value="CAD8110444.1"/>
    <property type="molecule type" value="Genomic_DNA"/>
</dbReference>
<evidence type="ECO:0000313" key="1">
    <source>
        <dbReference type="EMBL" id="CAD8110444.1"/>
    </source>
</evidence>